<dbReference type="InterPro" id="IPR011333">
    <property type="entry name" value="SKP1/BTB/POZ_sf"/>
</dbReference>
<evidence type="ECO:0000313" key="5">
    <source>
        <dbReference type="Proteomes" id="UP001374579"/>
    </source>
</evidence>
<dbReference type="SUPFAM" id="SSF117281">
    <property type="entry name" value="Kelch motif"/>
    <property type="match status" value="1"/>
</dbReference>
<dbReference type="Pfam" id="PF00651">
    <property type="entry name" value="BTB"/>
    <property type="match status" value="1"/>
</dbReference>
<evidence type="ECO:0000256" key="2">
    <source>
        <dbReference type="ARBA" id="ARBA00022737"/>
    </source>
</evidence>
<dbReference type="PANTHER" id="PTHR45632">
    <property type="entry name" value="LD33804P"/>
    <property type="match status" value="1"/>
</dbReference>
<evidence type="ECO:0000313" key="4">
    <source>
        <dbReference type="EMBL" id="KAK7109027.1"/>
    </source>
</evidence>
<gene>
    <name evidence="4" type="ORF">V1264_013144</name>
</gene>
<dbReference type="SMART" id="SM00612">
    <property type="entry name" value="Kelch"/>
    <property type="match status" value="4"/>
</dbReference>
<dbReference type="SUPFAM" id="SSF54695">
    <property type="entry name" value="POZ domain"/>
    <property type="match status" value="1"/>
</dbReference>
<dbReference type="SMART" id="SM00875">
    <property type="entry name" value="BACK"/>
    <property type="match status" value="1"/>
</dbReference>
<dbReference type="EMBL" id="JBAMIC010000003">
    <property type="protein sequence ID" value="KAK7109027.1"/>
    <property type="molecule type" value="Genomic_DNA"/>
</dbReference>
<dbReference type="InterPro" id="IPR017096">
    <property type="entry name" value="BTB-kelch_protein"/>
</dbReference>
<evidence type="ECO:0000259" key="3">
    <source>
        <dbReference type="PROSITE" id="PS50097"/>
    </source>
</evidence>
<keyword evidence="1" id="KW-0880">Kelch repeat</keyword>
<name>A0AAN9BNV2_9CAEN</name>
<dbReference type="InterPro" id="IPR015915">
    <property type="entry name" value="Kelch-typ_b-propeller"/>
</dbReference>
<dbReference type="InterPro" id="IPR006652">
    <property type="entry name" value="Kelch_1"/>
</dbReference>
<dbReference type="Pfam" id="PF07707">
    <property type="entry name" value="BACK"/>
    <property type="match status" value="1"/>
</dbReference>
<dbReference type="FunFam" id="1.25.40.420:FF:000001">
    <property type="entry name" value="Kelch-like family member 12"/>
    <property type="match status" value="1"/>
</dbReference>
<reference evidence="4 5" key="1">
    <citation type="submission" date="2024-02" db="EMBL/GenBank/DDBJ databases">
        <title>Chromosome-scale genome assembly of the rough periwinkle Littorina saxatilis.</title>
        <authorList>
            <person name="De Jode A."/>
            <person name="Faria R."/>
            <person name="Formenti G."/>
            <person name="Sims Y."/>
            <person name="Smith T.P."/>
            <person name="Tracey A."/>
            <person name="Wood J.M.D."/>
            <person name="Zagrodzka Z.B."/>
            <person name="Johannesson K."/>
            <person name="Butlin R.K."/>
            <person name="Leder E.H."/>
        </authorList>
    </citation>
    <scope>NUCLEOTIDE SEQUENCE [LARGE SCALE GENOMIC DNA]</scope>
    <source>
        <strain evidence="4">Snail1</strain>
        <tissue evidence="4">Muscle</tissue>
    </source>
</reference>
<dbReference type="Pfam" id="PF24681">
    <property type="entry name" value="Kelch_KLHDC2_KLHL20_DRC7"/>
    <property type="match status" value="1"/>
</dbReference>
<comment type="caution">
    <text evidence="4">The sequence shown here is derived from an EMBL/GenBank/DDBJ whole genome shotgun (WGS) entry which is preliminary data.</text>
</comment>
<dbReference type="PANTHER" id="PTHR45632:SF3">
    <property type="entry name" value="KELCH-LIKE PROTEIN 32"/>
    <property type="match status" value="1"/>
</dbReference>
<keyword evidence="2" id="KW-0677">Repeat</keyword>
<dbReference type="Proteomes" id="UP001374579">
    <property type="component" value="Unassembled WGS sequence"/>
</dbReference>
<dbReference type="Gene3D" id="3.30.710.10">
    <property type="entry name" value="Potassium Channel Kv1.1, Chain A"/>
    <property type="match status" value="1"/>
</dbReference>
<dbReference type="Gene3D" id="2.120.10.80">
    <property type="entry name" value="Kelch-type beta propeller"/>
    <property type="match status" value="1"/>
</dbReference>
<dbReference type="SMART" id="SM00225">
    <property type="entry name" value="BTB"/>
    <property type="match status" value="1"/>
</dbReference>
<protein>
    <recommendedName>
        <fullName evidence="3">BTB domain-containing protein</fullName>
    </recommendedName>
</protein>
<dbReference type="PROSITE" id="PS50097">
    <property type="entry name" value="BTB"/>
    <property type="match status" value="1"/>
</dbReference>
<evidence type="ECO:0000256" key="1">
    <source>
        <dbReference type="ARBA" id="ARBA00022441"/>
    </source>
</evidence>
<dbReference type="PIRSF" id="PIRSF037037">
    <property type="entry name" value="Kelch-like_protein_gigaxonin"/>
    <property type="match status" value="1"/>
</dbReference>
<feature type="domain" description="BTB" evidence="3">
    <location>
        <begin position="25"/>
        <end position="92"/>
    </location>
</feature>
<organism evidence="4 5">
    <name type="scientific">Littorina saxatilis</name>
    <dbReference type="NCBI Taxonomy" id="31220"/>
    <lineage>
        <taxon>Eukaryota</taxon>
        <taxon>Metazoa</taxon>
        <taxon>Spiralia</taxon>
        <taxon>Lophotrochozoa</taxon>
        <taxon>Mollusca</taxon>
        <taxon>Gastropoda</taxon>
        <taxon>Caenogastropoda</taxon>
        <taxon>Littorinimorpha</taxon>
        <taxon>Littorinoidea</taxon>
        <taxon>Littorinidae</taxon>
        <taxon>Littorina</taxon>
    </lineage>
</organism>
<dbReference type="AlphaFoldDB" id="A0AAN9BNV2"/>
<sequence>MAVMNEQQQRLLLGLQEMFETGLLSDVTLVAGNSRVSCHRNVLAASSPYFRAMFTSGVCESEQREVTLQDVTGEALQELVTYLYRGDVTVTNDNVEGLMTAASMLQLDCLVQFLEHHMVEALTVDNCVEVLAYADFHNLANMRQAVKEFVMDHFSELLEQDTLPLLPADVFTELIQADELNVDEEETVYEAVLAWVQHDIEERHKHFTKLFDKVRLPLLSREYVRTDVLANPLVSRDPYCRGLVTISNLYCIGQGLDAASVEEMEVNVQRRHGMFNKPLLIFSGGAGSQNERSFTAFDPETKEGYLSIRHHPTFDFKYKIDHYRLAVTQEGGVYFVGGIFFDHYHFQDHGEAMAAVLRYDQREGEWKPCASMNSARCAQAVCSRNNKVFAFGGYSTYPGFPPLESCEVYDPEVDVWSVVDNMPVGVAHHAAAAYKDCIYLFGGIDDEGCHLNTVLCYHSNNDTWTLVKTQMSAPRADCSAFTFNHKMYVLGGSNQVCNLLSVEVYDPETNKWHHGEDFPDERKFTSVAQLGSSLYVCGGVRQSMRRSAAGLVSRRLSTIETKDLYRYDLTSNTWSHVTRVLEHGSNVTCASAMMSVRLLQQSTTAAKHSS</sequence>
<dbReference type="Gene3D" id="1.25.40.420">
    <property type="match status" value="1"/>
</dbReference>
<proteinExistence type="predicted"/>
<keyword evidence="5" id="KW-1185">Reference proteome</keyword>
<accession>A0AAN9BNV2</accession>
<dbReference type="InterPro" id="IPR011705">
    <property type="entry name" value="BACK"/>
</dbReference>
<dbReference type="InterPro" id="IPR000210">
    <property type="entry name" value="BTB/POZ_dom"/>
</dbReference>